<keyword evidence="2" id="KW-1185">Reference proteome</keyword>
<evidence type="ECO:0000313" key="2">
    <source>
        <dbReference type="Proteomes" id="UP001602119"/>
    </source>
</evidence>
<dbReference type="Proteomes" id="UP001602119">
    <property type="component" value="Unassembled WGS sequence"/>
</dbReference>
<evidence type="ECO:0000313" key="1">
    <source>
        <dbReference type="EMBL" id="MFF4777570.1"/>
    </source>
</evidence>
<gene>
    <name evidence="1" type="ORF">ACFY05_32405</name>
</gene>
<reference evidence="1 2" key="1">
    <citation type="submission" date="2024-10" db="EMBL/GenBank/DDBJ databases">
        <title>The Natural Products Discovery Center: Release of the First 8490 Sequenced Strains for Exploring Actinobacteria Biosynthetic Diversity.</title>
        <authorList>
            <person name="Kalkreuter E."/>
            <person name="Kautsar S.A."/>
            <person name="Yang D."/>
            <person name="Bader C.D."/>
            <person name="Teijaro C.N."/>
            <person name="Fluegel L."/>
            <person name="Davis C.M."/>
            <person name="Simpson J.R."/>
            <person name="Lauterbach L."/>
            <person name="Steele A.D."/>
            <person name="Gui C."/>
            <person name="Meng S."/>
            <person name="Li G."/>
            <person name="Viehrig K."/>
            <person name="Ye F."/>
            <person name="Su P."/>
            <person name="Kiefer A.F."/>
            <person name="Nichols A."/>
            <person name="Cepeda A.J."/>
            <person name="Yan W."/>
            <person name="Fan B."/>
            <person name="Jiang Y."/>
            <person name="Adhikari A."/>
            <person name="Zheng C.-J."/>
            <person name="Schuster L."/>
            <person name="Cowan T.M."/>
            <person name="Smanski M.J."/>
            <person name="Chevrette M.G."/>
            <person name="De Carvalho L.P.S."/>
            <person name="Shen B."/>
        </authorList>
    </citation>
    <scope>NUCLEOTIDE SEQUENCE [LARGE SCALE GENOMIC DNA]</scope>
    <source>
        <strain evidence="1 2">NPDC001281</strain>
    </source>
</reference>
<accession>A0ABW6VEM8</accession>
<dbReference type="RefSeq" id="WP_387346051.1">
    <property type="nucleotide sequence ID" value="NZ_JBIAXI010000024.1"/>
</dbReference>
<protein>
    <submittedName>
        <fullName evidence="1">Uncharacterized protein</fullName>
    </submittedName>
</protein>
<comment type="caution">
    <text evidence="1">The sequence shown here is derived from an EMBL/GenBank/DDBJ whole genome shotgun (WGS) entry which is preliminary data.</text>
</comment>
<dbReference type="EMBL" id="JBIAXI010000024">
    <property type="protein sequence ID" value="MFF4777570.1"/>
    <property type="molecule type" value="Genomic_DNA"/>
</dbReference>
<proteinExistence type="predicted"/>
<sequence>MHASAVTVADHDADDLLFQVQTGETVAVVGPSDFKTLMATVPLADLEAATVYVRPRASDCRYDPTRWYPVTLEQAWSHRGTAVTALLWGNILVSAATEVMQVVRPQ</sequence>
<name>A0ABW6VEM8_MICFU</name>
<organism evidence="1 2">
    <name type="scientific">Microtetraspora fusca</name>
    <dbReference type="NCBI Taxonomy" id="1997"/>
    <lineage>
        <taxon>Bacteria</taxon>
        <taxon>Bacillati</taxon>
        <taxon>Actinomycetota</taxon>
        <taxon>Actinomycetes</taxon>
        <taxon>Streptosporangiales</taxon>
        <taxon>Streptosporangiaceae</taxon>
        <taxon>Microtetraspora</taxon>
    </lineage>
</organism>